<accession>A0A2P2NCW4</accession>
<proteinExistence type="predicted"/>
<reference evidence="1" key="1">
    <citation type="submission" date="2018-02" db="EMBL/GenBank/DDBJ databases">
        <title>Rhizophora mucronata_Transcriptome.</title>
        <authorList>
            <person name="Meera S.P."/>
            <person name="Sreeshan A."/>
            <person name="Augustine A."/>
        </authorList>
    </citation>
    <scope>NUCLEOTIDE SEQUENCE</scope>
    <source>
        <tissue evidence="1">Leaf</tissue>
    </source>
</reference>
<protein>
    <submittedName>
        <fullName evidence="1">Uncharacterized protein</fullName>
    </submittedName>
</protein>
<sequence length="36" mass="4362">MLYWIQFDPAFPNIHQGRFIFRTYTSVSMIKGRVLK</sequence>
<dbReference type="AlphaFoldDB" id="A0A2P2NCW4"/>
<organism evidence="1">
    <name type="scientific">Rhizophora mucronata</name>
    <name type="common">Asiatic mangrove</name>
    <dbReference type="NCBI Taxonomy" id="61149"/>
    <lineage>
        <taxon>Eukaryota</taxon>
        <taxon>Viridiplantae</taxon>
        <taxon>Streptophyta</taxon>
        <taxon>Embryophyta</taxon>
        <taxon>Tracheophyta</taxon>
        <taxon>Spermatophyta</taxon>
        <taxon>Magnoliopsida</taxon>
        <taxon>eudicotyledons</taxon>
        <taxon>Gunneridae</taxon>
        <taxon>Pentapetalae</taxon>
        <taxon>rosids</taxon>
        <taxon>fabids</taxon>
        <taxon>Malpighiales</taxon>
        <taxon>Rhizophoraceae</taxon>
        <taxon>Rhizophora</taxon>
    </lineage>
</organism>
<evidence type="ECO:0000313" key="1">
    <source>
        <dbReference type="EMBL" id="MBX40292.1"/>
    </source>
</evidence>
<name>A0A2P2NCW4_RHIMU</name>
<dbReference type="EMBL" id="GGEC01059808">
    <property type="protein sequence ID" value="MBX40292.1"/>
    <property type="molecule type" value="Transcribed_RNA"/>
</dbReference>